<sequence length="174" mass="20489">EKGEEEEKEEEEEKGEEEGEEEEEEEEEEEKEENLHLVHDLLIRDAEDIDELVYEETKKSEKMRKMREKKRKKKEKKKKTTKKRNHDEEGGFGAWTRPTKKKTSPCKDALVLRNKSTGNVMYMCGWCGITKGTKTQLGGHVNCHRNEVDYPNMPRPKKVWIDVVMTDGSYEELV</sequence>
<comment type="caution">
    <text evidence="2">The sequence shown here is derived from an EMBL/GenBank/DDBJ whole genome shotgun (WGS) entry which is preliminary data.</text>
</comment>
<evidence type="ECO:0000313" key="3">
    <source>
        <dbReference type="Proteomes" id="UP001165082"/>
    </source>
</evidence>
<accession>A0A9W7L224</accession>
<organism evidence="2 3">
    <name type="scientific">Triparma retinervis</name>
    <dbReference type="NCBI Taxonomy" id="2557542"/>
    <lineage>
        <taxon>Eukaryota</taxon>
        <taxon>Sar</taxon>
        <taxon>Stramenopiles</taxon>
        <taxon>Ochrophyta</taxon>
        <taxon>Bolidophyceae</taxon>
        <taxon>Parmales</taxon>
        <taxon>Triparmaceae</taxon>
        <taxon>Triparma</taxon>
    </lineage>
</organism>
<keyword evidence="3" id="KW-1185">Reference proteome</keyword>
<dbReference type="AlphaFoldDB" id="A0A9W7L224"/>
<proteinExistence type="predicted"/>
<protein>
    <submittedName>
        <fullName evidence="2">Uncharacterized protein</fullName>
    </submittedName>
</protein>
<feature type="compositionally biased region" description="Acidic residues" evidence="1">
    <location>
        <begin position="1"/>
        <end position="32"/>
    </location>
</feature>
<reference evidence="2" key="1">
    <citation type="submission" date="2022-07" db="EMBL/GenBank/DDBJ databases">
        <title>Genome analysis of Parmales, a sister group of diatoms, reveals the evolutionary specialization of diatoms from phago-mixotrophs to photoautotrophs.</title>
        <authorList>
            <person name="Ban H."/>
            <person name="Sato S."/>
            <person name="Yoshikawa S."/>
            <person name="Kazumasa Y."/>
            <person name="Nakamura Y."/>
            <person name="Ichinomiya M."/>
            <person name="Saitoh K."/>
            <person name="Sato N."/>
            <person name="Blanc-Mathieu R."/>
            <person name="Endo H."/>
            <person name="Kuwata A."/>
            <person name="Ogata H."/>
        </authorList>
    </citation>
    <scope>NUCLEOTIDE SEQUENCE</scope>
</reference>
<gene>
    <name evidence="2" type="ORF">TrRE_jg13625</name>
</gene>
<dbReference type="EMBL" id="BRXZ01008279">
    <property type="protein sequence ID" value="GMI23964.1"/>
    <property type="molecule type" value="Genomic_DNA"/>
</dbReference>
<dbReference type="Proteomes" id="UP001165082">
    <property type="component" value="Unassembled WGS sequence"/>
</dbReference>
<feature type="compositionally biased region" description="Basic and acidic residues" evidence="1">
    <location>
        <begin position="33"/>
        <end position="46"/>
    </location>
</feature>
<name>A0A9W7L224_9STRA</name>
<evidence type="ECO:0000256" key="1">
    <source>
        <dbReference type="SAM" id="MobiDB-lite"/>
    </source>
</evidence>
<feature type="compositionally biased region" description="Basic residues" evidence="1">
    <location>
        <begin position="61"/>
        <end position="84"/>
    </location>
</feature>
<feature type="non-terminal residue" evidence="2">
    <location>
        <position position="1"/>
    </location>
</feature>
<evidence type="ECO:0000313" key="2">
    <source>
        <dbReference type="EMBL" id="GMI23964.1"/>
    </source>
</evidence>
<feature type="region of interest" description="Disordered" evidence="1">
    <location>
        <begin position="1"/>
        <end position="101"/>
    </location>
</feature>